<dbReference type="RefSeq" id="WP_048452237.1">
    <property type="nucleotide sequence ID" value="NZ_LABZ01000125.1"/>
</dbReference>
<dbReference type="GO" id="GO:0016491">
    <property type="term" value="F:oxidoreductase activity"/>
    <property type="evidence" value="ECO:0007669"/>
    <property type="project" value="UniProtKB-KW"/>
</dbReference>
<dbReference type="InterPro" id="IPR036291">
    <property type="entry name" value="NAD(P)-bd_dom_sf"/>
</dbReference>
<keyword evidence="3" id="KW-0520">NAD</keyword>
<dbReference type="SUPFAM" id="SSF51735">
    <property type="entry name" value="NAD(P)-binding Rossmann-fold domains"/>
    <property type="match status" value="1"/>
</dbReference>
<dbReference type="EMBL" id="LABZ01000125">
    <property type="protein sequence ID" value="KMO38165.1"/>
    <property type="molecule type" value="Genomic_DNA"/>
</dbReference>
<evidence type="ECO:0000256" key="1">
    <source>
        <dbReference type="ARBA" id="ARBA00006484"/>
    </source>
</evidence>
<dbReference type="InterPro" id="IPR020904">
    <property type="entry name" value="Sc_DH/Rdtase_CS"/>
</dbReference>
<comment type="caution">
    <text evidence="5">The sequence shown here is derived from an EMBL/GenBank/DDBJ whole genome shotgun (WGS) entry which is preliminary data.</text>
</comment>
<protein>
    <submittedName>
        <fullName evidence="5">Oxidoreductase</fullName>
    </submittedName>
</protein>
<evidence type="ECO:0000256" key="2">
    <source>
        <dbReference type="ARBA" id="ARBA00023002"/>
    </source>
</evidence>
<organism evidence="5 6">
    <name type="scientific">Methylobacterium tarhaniae</name>
    <dbReference type="NCBI Taxonomy" id="1187852"/>
    <lineage>
        <taxon>Bacteria</taxon>
        <taxon>Pseudomonadati</taxon>
        <taxon>Pseudomonadota</taxon>
        <taxon>Alphaproteobacteria</taxon>
        <taxon>Hyphomicrobiales</taxon>
        <taxon>Methylobacteriaceae</taxon>
        <taxon>Methylobacterium</taxon>
    </lineage>
</organism>
<name>A0A0J6SSE1_9HYPH</name>
<dbReference type="NCBIfam" id="NF005559">
    <property type="entry name" value="PRK07231.1"/>
    <property type="match status" value="1"/>
</dbReference>
<evidence type="ECO:0000259" key="4">
    <source>
        <dbReference type="SMART" id="SM00822"/>
    </source>
</evidence>
<dbReference type="PANTHER" id="PTHR24321:SF8">
    <property type="entry name" value="ESTRADIOL 17-BETA-DEHYDROGENASE 8-RELATED"/>
    <property type="match status" value="1"/>
</dbReference>
<dbReference type="InterPro" id="IPR002347">
    <property type="entry name" value="SDR_fam"/>
</dbReference>
<dbReference type="InterPro" id="IPR057326">
    <property type="entry name" value="KR_dom"/>
</dbReference>
<comment type="similarity">
    <text evidence="1">Belongs to the short-chain dehydrogenases/reductases (SDR) family.</text>
</comment>
<feature type="domain" description="Ketoreductase" evidence="4">
    <location>
        <begin position="7"/>
        <end position="185"/>
    </location>
</feature>
<dbReference type="OrthoDB" id="9792355at2"/>
<dbReference type="CDD" id="cd05233">
    <property type="entry name" value="SDR_c"/>
    <property type="match status" value="1"/>
</dbReference>
<accession>A0A0J6SSE1</accession>
<evidence type="ECO:0000313" key="5">
    <source>
        <dbReference type="EMBL" id="KMO38165.1"/>
    </source>
</evidence>
<keyword evidence="6" id="KW-1185">Reference proteome</keyword>
<gene>
    <name evidence="5" type="ORF">VQ03_17870</name>
</gene>
<dbReference type="PATRIC" id="fig|1187852.3.peg.860"/>
<dbReference type="SMART" id="SM00822">
    <property type="entry name" value="PKS_KR"/>
    <property type="match status" value="1"/>
</dbReference>
<proteinExistence type="inferred from homology"/>
<dbReference type="PRINTS" id="PR00080">
    <property type="entry name" value="SDRFAMILY"/>
</dbReference>
<dbReference type="Proteomes" id="UP000036449">
    <property type="component" value="Unassembled WGS sequence"/>
</dbReference>
<reference evidence="5 6" key="1">
    <citation type="submission" date="2015-03" db="EMBL/GenBank/DDBJ databases">
        <title>Genome sequencing of Methylobacterium tarhaniae DSM 25844.</title>
        <authorList>
            <person name="Chaudhry V."/>
            <person name="Patil P.B."/>
        </authorList>
    </citation>
    <scope>NUCLEOTIDE SEQUENCE [LARGE SCALE GENOMIC DNA]</scope>
    <source>
        <strain evidence="5 6">DSM 25844</strain>
    </source>
</reference>
<evidence type="ECO:0000256" key="3">
    <source>
        <dbReference type="ARBA" id="ARBA00023027"/>
    </source>
</evidence>
<keyword evidence="2" id="KW-0560">Oxidoreductase</keyword>
<dbReference type="Gene3D" id="3.40.50.720">
    <property type="entry name" value="NAD(P)-binding Rossmann-like Domain"/>
    <property type="match status" value="1"/>
</dbReference>
<dbReference type="PRINTS" id="PR00081">
    <property type="entry name" value="GDHRDH"/>
</dbReference>
<evidence type="ECO:0000313" key="6">
    <source>
        <dbReference type="Proteomes" id="UP000036449"/>
    </source>
</evidence>
<dbReference type="Pfam" id="PF13561">
    <property type="entry name" value="adh_short_C2"/>
    <property type="match status" value="1"/>
</dbReference>
<dbReference type="AlphaFoldDB" id="A0A0J6SSE1"/>
<sequence length="255" mass="26125">MPRLSRKVAIVTGAAGGIGSAIATAFAREGAALCLVDRDEAGLADRVARLGAERCCACAADISDPEDVARATATAVDRYGRLDILISNAGIEGRVLPVTEYPIEDFDRVMAVNVRGVFLTLREAMPAMQRRGGGSIVITSSIAGLRGFAGLSAYSASKHAVLGLMRCAALEGAPHGIRVNTIHPSPIETRMMRAIEEGAAPGAADAAKTGFAARIPAGRYGTPEEVAALALFLASDESGFCSGGAYSVDGAMSAG</sequence>
<dbReference type="PANTHER" id="PTHR24321">
    <property type="entry name" value="DEHYDROGENASES, SHORT CHAIN"/>
    <property type="match status" value="1"/>
</dbReference>
<dbReference type="PROSITE" id="PS00061">
    <property type="entry name" value="ADH_SHORT"/>
    <property type="match status" value="1"/>
</dbReference>
<dbReference type="FunFam" id="3.40.50.720:FF:000084">
    <property type="entry name" value="Short-chain dehydrogenase reductase"/>
    <property type="match status" value="1"/>
</dbReference>